<dbReference type="EMBL" id="QXRZ01000098">
    <property type="protein sequence ID" value="RIL40383.1"/>
    <property type="molecule type" value="Genomic_DNA"/>
</dbReference>
<name>A0A418HJT7_STAGA</name>
<evidence type="ECO:0000313" key="2">
    <source>
        <dbReference type="EMBL" id="RIL40383.1"/>
    </source>
</evidence>
<evidence type="ECO:0000313" key="3">
    <source>
        <dbReference type="Proteomes" id="UP000283576"/>
    </source>
</evidence>
<gene>
    <name evidence="2" type="ORF">BUZ01_14500</name>
</gene>
<protein>
    <submittedName>
        <fullName evidence="2">Peptidase</fullName>
    </submittedName>
</protein>
<proteinExistence type="predicted"/>
<sequence>MEYITEGADVFDYIYFADNKKIYFYDQSTFYQMSDMPLIYKYNSSEVQATTTTTDVKTYIQGYGQKKTKTETKNYNPIKPPDLKFNGKFFKEGTWRTQNVGDSYEKTFECKWGNETLTWTLKKLSRGGLLDVYLDGELINRYSCYSHTARSEQIVIARNLSKGSHTFKAVHRGADPNVKEYKTAPTMYVG</sequence>
<feature type="non-terminal residue" evidence="2">
    <location>
        <position position="1"/>
    </location>
</feature>
<comment type="caution">
    <text evidence="2">The sequence shown here is derived from an EMBL/GenBank/DDBJ whole genome shotgun (WGS) entry which is preliminary data.</text>
</comment>
<dbReference type="RefSeq" id="WP_220452767.1">
    <property type="nucleotide sequence ID" value="NZ_QXRZ01000098.1"/>
</dbReference>
<organism evidence="2 3">
    <name type="scientific">Staphylococcus gallinarum</name>
    <dbReference type="NCBI Taxonomy" id="1293"/>
    <lineage>
        <taxon>Bacteria</taxon>
        <taxon>Bacillati</taxon>
        <taxon>Bacillota</taxon>
        <taxon>Bacilli</taxon>
        <taxon>Bacillales</taxon>
        <taxon>Staphylococcaceae</taxon>
        <taxon>Staphylococcus</taxon>
    </lineage>
</organism>
<reference evidence="2 3" key="1">
    <citation type="journal article" date="2016" name="Front. Microbiol.">
        <title>Comprehensive Phylogenetic Analysis of Bovine Non-aureus Staphylococci Species Based on Whole-Genome Sequencing.</title>
        <authorList>
            <person name="Naushad S."/>
            <person name="Barkema H.W."/>
            <person name="Luby C."/>
            <person name="Condas L.A."/>
            <person name="Nobrega D.B."/>
            <person name="Carson D.A."/>
            <person name="De Buck J."/>
        </authorList>
    </citation>
    <scope>NUCLEOTIDE SEQUENCE [LARGE SCALE GENOMIC DNA]</scope>
    <source>
        <strain evidence="2 3">SNUC 1388</strain>
    </source>
</reference>
<dbReference type="Gene3D" id="2.60.120.260">
    <property type="entry name" value="Galactose-binding domain-like"/>
    <property type="match status" value="1"/>
</dbReference>
<dbReference type="Pfam" id="PF06605">
    <property type="entry name" value="Prophage_tail"/>
    <property type="match status" value="1"/>
</dbReference>
<feature type="non-terminal residue" evidence="2">
    <location>
        <position position="190"/>
    </location>
</feature>
<dbReference type="Proteomes" id="UP000283576">
    <property type="component" value="Unassembled WGS sequence"/>
</dbReference>
<dbReference type="AlphaFoldDB" id="A0A418HJT7"/>
<feature type="domain" description="Tail spike" evidence="1">
    <location>
        <begin position="4"/>
        <end position="90"/>
    </location>
</feature>
<accession>A0A418HJT7</accession>
<dbReference type="InterPro" id="IPR010572">
    <property type="entry name" value="Tail_dom"/>
</dbReference>
<evidence type="ECO:0000259" key="1">
    <source>
        <dbReference type="Pfam" id="PF06605"/>
    </source>
</evidence>